<dbReference type="PANTHER" id="PTHR43490:SF99">
    <property type="entry name" value="SHORT-CHAIN DEHYDROGENASE_REDUCTASE"/>
    <property type="match status" value="1"/>
</dbReference>
<keyword evidence="3" id="KW-0560">Oxidoreductase</keyword>
<dbReference type="PRINTS" id="PR00081">
    <property type="entry name" value="GDHRDH"/>
</dbReference>
<evidence type="ECO:0000256" key="3">
    <source>
        <dbReference type="ARBA" id="ARBA00023002"/>
    </source>
</evidence>
<comment type="similarity">
    <text evidence="1">Belongs to the short-chain dehydrogenases/reductases (SDR) family.</text>
</comment>
<name>A0AAW1NXF2_9CHLO</name>
<protein>
    <recommendedName>
        <fullName evidence="6">NAD(P)-binding protein</fullName>
    </recommendedName>
</protein>
<evidence type="ECO:0000313" key="5">
    <source>
        <dbReference type="Proteomes" id="UP001465755"/>
    </source>
</evidence>
<evidence type="ECO:0000256" key="1">
    <source>
        <dbReference type="ARBA" id="ARBA00006484"/>
    </source>
</evidence>
<keyword evidence="2" id="KW-0521">NADP</keyword>
<reference evidence="4 5" key="1">
    <citation type="journal article" date="2024" name="Nat. Commun.">
        <title>Phylogenomics reveals the evolutionary origins of lichenization in chlorophyte algae.</title>
        <authorList>
            <person name="Puginier C."/>
            <person name="Libourel C."/>
            <person name="Otte J."/>
            <person name="Skaloud P."/>
            <person name="Haon M."/>
            <person name="Grisel S."/>
            <person name="Petersen M."/>
            <person name="Berrin J.G."/>
            <person name="Delaux P.M."/>
            <person name="Dal Grande F."/>
            <person name="Keller J."/>
        </authorList>
    </citation>
    <scope>NUCLEOTIDE SEQUENCE [LARGE SCALE GENOMIC DNA]</scope>
    <source>
        <strain evidence="4 5">SAG 2036</strain>
    </source>
</reference>
<dbReference type="Pfam" id="PF00106">
    <property type="entry name" value="adh_short"/>
    <property type="match status" value="1"/>
</dbReference>
<dbReference type="GO" id="GO:0016020">
    <property type="term" value="C:membrane"/>
    <property type="evidence" value="ECO:0007669"/>
    <property type="project" value="TreeGrafter"/>
</dbReference>
<dbReference type="AlphaFoldDB" id="A0AAW1NXF2"/>
<evidence type="ECO:0000313" key="4">
    <source>
        <dbReference type="EMBL" id="KAK9798499.1"/>
    </source>
</evidence>
<dbReference type="InterPro" id="IPR002347">
    <property type="entry name" value="SDR_fam"/>
</dbReference>
<dbReference type="GO" id="GO:0016491">
    <property type="term" value="F:oxidoreductase activity"/>
    <property type="evidence" value="ECO:0007669"/>
    <property type="project" value="UniProtKB-KW"/>
</dbReference>
<organism evidence="4 5">
    <name type="scientific">Symbiochloris irregularis</name>
    <dbReference type="NCBI Taxonomy" id="706552"/>
    <lineage>
        <taxon>Eukaryota</taxon>
        <taxon>Viridiplantae</taxon>
        <taxon>Chlorophyta</taxon>
        <taxon>core chlorophytes</taxon>
        <taxon>Trebouxiophyceae</taxon>
        <taxon>Trebouxiales</taxon>
        <taxon>Trebouxiaceae</taxon>
        <taxon>Symbiochloris</taxon>
    </lineage>
</organism>
<evidence type="ECO:0008006" key="6">
    <source>
        <dbReference type="Google" id="ProtNLM"/>
    </source>
</evidence>
<sequence length="261" mass="27685">MPAGFVIVTGGNRGLGLDVCHKLVTSGRNVILASRDARAGQEAAAKIRQGGGSAQCVSEPLDVSSPDNIKAFARTVTERYAAKLEGLINCAATYNSGWDHNAFTEFQQVNYAGPVMLTQLLAPALSEESTIVMVTSGLGHRSHLSQSYASEVAGADTINALQAISFRRDAHMAGTFNPCYCLTKAMLNRSAHILATDPVLKDRHININSQDPGWCRTRMGGGGAPRSSEQGAQSILMALELKWPQTGGVYNSAGQLVHEGS</sequence>
<proteinExistence type="inferred from homology"/>
<evidence type="ECO:0000256" key="2">
    <source>
        <dbReference type="ARBA" id="ARBA00022857"/>
    </source>
</evidence>
<dbReference type="InterPro" id="IPR036291">
    <property type="entry name" value="NAD(P)-bd_dom_sf"/>
</dbReference>
<comment type="caution">
    <text evidence="4">The sequence shown here is derived from an EMBL/GenBank/DDBJ whole genome shotgun (WGS) entry which is preliminary data.</text>
</comment>
<dbReference type="Proteomes" id="UP001465755">
    <property type="component" value="Unassembled WGS sequence"/>
</dbReference>
<keyword evidence="5" id="KW-1185">Reference proteome</keyword>
<dbReference type="Gene3D" id="3.40.50.720">
    <property type="entry name" value="NAD(P)-binding Rossmann-like Domain"/>
    <property type="match status" value="1"/>
</dbReference>
<accession>A0AAW1NXF2</accession>
<dbReference type="EMBL" id="JALJOQ010000098">
    <property type="protein sequence ID" value="KAK9798499.1"/>
    <property type="molecule type" value="Genomic_DNA"/>
</dbReference>
<gene>
    <name evidence="4" type="ORF">WJX73_002467</name>
</gene>
<dbReference type="SUPFAM" id="SSF51735">
    <property type="entry name" value="NAD(P)-binding Rossmann-fold domains"/>
    <property type="match status" value="1"/>
</dbReference>
<dbReference type="PANTHER" id="PTHR43490">
    <property type="entry name" value="(+)-NEOMENTHOL DEHYDROGENASE"/>
    <property type="match status" value="1"/>
</dbReference>